<feature type="region of interest" description="Disordered" evidence="1">
    <location>
        <begin position="64"/>
        <end position="83"/>
    </location>
</feature>
<sequence>IKITEKVLKTGGHHTQRRISEESHPKSDAKSIRELHQFVGVSNSLPQPKSSRLFTLMISTLSSGKTKASGLPTKDSDLLVADD</sequence>
<feature type="non-terminal residue" evidence="2">
    <location>
        <position position="1"/>
    </location>
</feature>
<gene>
    <name evidence="2" type="ORF">PanWU01x14_271040</name>
</gene>
<evidence type="ECO:0000256" key="1">
    <source>
        <dbReference type="SAM" id="MobiDB-lite"/>
    </source>
</evidence>
<feature type="region of interest" description="Disordered" evidence="1">
    <location>
        <begin position="1"/>
        <end position="29"/>
    </location>
</feature>
<accession>A0A2P5B4T8</accession>
<keyword evidence="3" id="KW-1185">Reference proteome</keyword>
<evidence type="ECO:0000313" key="2">
    <source>
        <dbReference type="EMBL" id="PON43805.1"/>
    </source>
</evidence>
<name>A0A2P5B4T8_PARAD</name>
<dbReference type="AlphaFoldDB" id="A0A2P5B4T8"/>
<evidence type="ECO:0000313" key="3">
    <source>
        <dbReference type="Proteomes" id="UP000237105"/>
    </source>
</evidence>
<dbReference type="EMBL" id="JXTB01000363">
    <property type="protein sequence ID" value="PON43805.1"/>
    <property type="molecule type" value="Genomic_DNA"/>
</dbReference>
<organism evidence="2 3">
    <name type="scientific">Parasponia andersonii</name>
    <name type="common">Sponia andersonii</name>
    <dbReference type="NCBI Taxonomy" id="3476"/>
    <lineage>
        <taxon>Eukaryota</taxon>
        <taxon>Viridiplantae</taxon>
        <taxon>Streptophyta</taxon>
        <taxon>Embryophyta</taxon>
        <taxon>Tracheophyta</taxon>
        <taxon>Spermatophyta</taxon>
        <taxon>Magnoliopsida</taxon>
        <taxon>eudicotyledons</taxon>
        <taxon>Gunneridae</taxon>
        <taxon>Pentapetalae</taxon>
        <taxon>rosids</taxon>
        <taxon>fabids</taxon>
        <taxon>Rosales</taxon>
        <taxon>Cannabaceae</taxon>
        <taxon>Parasponia</taxon>
    </lineage>
</organism>
<protein>
    <submittedName>
        <fullName evidence="2">Uncharacterized protein</fullName>
    </submittedName>
</protein>
<proteinExistence type="predicted"/>
<dbReference type="Proteomes" id="UP000237105">
    <property type="component" value="Unassembled WGS sequence"/>
</dbReference>
<feature type="compositionally biased region" description="Basic and acidic residues" evidence="1">
    <location>
        <begin position="18"/>
        <end position="29"/>
    </location>
</feature>
<comment type="caution">
    <text evidence="2">The sequence shown here is derived from an EMBL/GenBank/DDBJ whole genome shotgun (WGS) entry which is preliminary data.</text>
</comment>
<reference evidence="3" key="1">
    <citation type="submission" date="2016-06" db="EMBL/GenBank/DDBJ databases">
        <title>Parallel loss of symbiosis genes in relatives of nitrogen-fixing non-legume Parasponia.</title>
        <authorList>
            <person name="Van Velzen R."/>
            <person name="Holmer R."/>
            <person name="Bu F."/>
            <person name="Rutten L."/>
            <person name="Van Zeijl A."/>
            <person name="Liu W."/>
            <person name="Santuari L."/>
            <person name="Cao Q."/>
            <person name="Sharma T."/>
            <person name="Shen D."/>
            <person name="Roswanjaya Y."/>
            <person name="Wardhani T."/>
            <person name="Kalhor M.S."/>
            <person name="Jansen J."/>
            <person name="Van den Hoogen J."/>
            <person name="Gungor B."/>
            <person name="Hartog M."/>
            <person name="Hontelez J."/>
            <person name="Verver J."/>
            <person name="Yang W.-C."/>
            <person name="Schijlen E."/>
            <person name="Repin R."/>
            <person name="Schilthuizen M."/>
            <person name="Schranz E."/>
            <person name="Heidstra R."/>
            <person name="Miyata K."/>
            <person name="Fedorova E."/>
            <person name="Kohlen W."/>
            <person name="Bisseling T."/>
            <person name="Smit S."/>
            <person name="Geurts R."/>
        </authorList>
    </citation>
    <scope>NUCLEOTIDE SEQUENCE [LARGE SCALE GENOMIC DNA]</scope>
    <source>
        <strain evidence="3">cv. WU1-14</strain>
    </source>
</reference>